<sequence length="226" mass="25179">MSNESYEWFDIPAGLGRSMASLLGLSKIPIVELDDSHRPLILAHLLALSPEDRRLRFSHSLSDSGIAKYLDGIDFSTDSMFGIFGRESELLGVVHLGVLNQKPDGTPCEEGEDCPKAAELGISLLAQARGHGLGTLLFQRALKRARNEGVELLFIHTLLENQPMRRIAQKLNMQISNAGGETEAYLQVNPASTTSKIREYLDEHLADFDLMFKAQLNQFKRWADEL</sequence>
<accession>A0ABQ5YPS2</accession>
<feature type="domain" description="N-acetyltransferase" evidence="1">
    <location>
        <begin position="28"/>
        <end position="207"/>
    </location>
</feature>
<dbReference type="Pfam" id="PF13302">
    <property type="entry name" value="Acetyltransf_3"/>
    <property type="match status" value="1"/>
</dbReference>
<comment type="caution">
    <text evidence="2">The sequence shown here is derived from an EMBL/GenBank/DDBJ whole genome shotgun (WGS) entry which is preliminary data.</text>
</comment>
<keyword evidence="3" id="KW-1185">Reference proteome</keyword>
<evidence type="ECO:0000313" key="2">
    <source>
        <dbReference type="EMBL" id="GLR25447.1"/>
    </source>
</evidence>
<dbReference type="Proteomes" id="UP001156664">
    <property type="component" value="Unassembled WGS sequence"/>
</dbReference>
<reference evidence="3" key="1">
    <citation type="journal article" date="2019" name="Int. J. Syst. Evol. Microbiol.">
        <title>The Global Catalogue of Microorganisms (GCM) 10K type strain sequencing project: providing services to taxonomists for standard genome sequencing and annotation.</title>
        <authorList>
            <consortium name="The Broad Institute Genomics Platform"/>
            <consortium name="The Broad Institute Genome Sequencing Center for Infectious Disease"/>
            <person name="Wu L."/>
            <person name="Ma J."/>
        </authorList>
    </citation>
    <scope>NUCLEOTIDE SEQUENCE [LARGE SCALE GENOMIC DNA]</scope>
    <source>
        <strain evidence="3">NBRC 105857</strain>
    </source>
</reference>
<gene>
    <name evidence="2" type="ORF">GCM10007875_05350</name>
</gene>
<protein>
    <recommendedName>
        <fullName evidence="1">N-acetyltransferase domain-containing protein</fullName>
    </recommendedName>
</protein>
<dbReference type="InterPro" id="IPR016181">
    <property type="entry name" value="Acyl_CoA_acyltransferase"/>
</dbReference>
<dbReference type="CDD" id="cd04301">
    <property type="entry name" value="NAT_SF"/>
    <property type="match status" value="1"/>
</dbReference>
<dbReference type="SUPFAM" id="SSF55729">
    <property type="entry name" value="Acyl-CoA N-acyltransferases (Nat)"/>
    <property type="match status" value="1"/>
</dbReference>
<dbReference type="EMBL" id="BSOJ01000006">
    <property type="protein sequence ID" value="GLR25447.1"/>
    <property type="molecule type" value="Genomic_DNA"/>
</dbReference>
<dbReference type="InterPro" id="IPR000182">
    <property type="entry name" value="GNAT_dom"/>
</dbReference>
<proteinExistence type="predicted"/>
<name>A0ABQ5YPS2_9BURK</name>
<dbReference type="RefSeq" id="WP_284279795.1">
    <property type="nucleotide sequence ID" value="NZ_BSOJ01000006.1"/>
</dbReference>
<evidence type="ECO:0000313" key="3">
    <source>
        <dbReference type="Proteomes" id="UP001156664"/>
    </source>
</evidence>
<dbReference type="PROSITE" id="PS51186">
    <property type="entry name" value="GNAT"/>
    <property type="match status" value="1"/>
</dbReference>
<organism evidence="2 3">
    <name type="scientific">Limnobacter litoralis</name>
    <dbReference type="NCBI Taxonomy" id="481366"/>
    <lineage>
        <taxon>Bacteria</taxon>
        <taxon>Pseudomonadati</taxon>
        <taxon>Pseudomonadota</taxon>
        <taxon>Betaproteobacteria</taxon>
        <taxon>Burkholderiales</taxon>
        <taxon>Burkholderiaceae</taxon>
        <taxon>Limnobacter</taxon>
    </lineage>
</organism>
<dbReference type="Gene3D" id="3.40.630.30">
    <property type="match status" value="1"/>
</dbReference>
<evidence type="ECO:0000259" key="1">
    <source>
        <dbReference type="PROSITE" id="PS51186"/>
    </source>
</evidence>